<sequence>MATEKDITTPTREATSKGRSAVEEMSRSGEAATRLAADAARSIGDQAIGTGRKAAEAGIDASHRMMDAGTGMSRQGAEAARGAMGSAADMASRTSEQFQRALGMSRDAQGEVSAQARETLDVMVQCGTVLADGWQTAWREWMGLAQEVAARNAEGVNALMRSRTIPDFYAVQSSMLKDNMQMVLNRSVKISELSARTASDAVGKLNTRMEDAAGQADQRI</sequence>
<feature type="domain" description="Phasin" evidence="2">
    <location>
        <begin position="111"/>
        <end position="203"/>
    </location>
</feature>
<dbReference type="Proteomes" id="UP001244552">
    <property type="component" value="Unassembled WGS sequence"/>
</dbReference>
<evidence type="ECO:0000313" key="3">
    <source>
        <dbReference type="EMBL" id="MDQ0532418.1"/>
    </source>
</evidence>
<proteinExistence type="predicted"/>
<dbReference type="RefSeq" id="WP_209979810.1">
    <property type="nucleotide sequence ID" value="NZ_JAGINO010000003.1"/>
</dbReference>
<organism evidence="3 4">
    <name type="scientific">Azospirillum picis</name>
    <dbReference type="NCBI Taxonomy" id="488438"/>
    <lineage>
        <taxon>Bacteria</taxon>
        <taxon>Pseudomonadati</taxon>
        <taxon>Pseudomonadota</taxon>
        <taxon>Alphaproteobacteria</taxon>
        <taxon>Rhodospirillales</taxon>
        <taxon>Azospirillaceae</taxon>
        <taxon>Azospirillum</taxon>
    </lineage>
</organism>
<dbReference type="InterPro" id="IPR018968">
    <property type="entry name" value="Phasin"/>
</dbReference>
<feature type="compositionally biased region" description="Basic and acidic residues" evidence="1">
    <location>
        <begin position="14"/>
        <end position="27"/>
    </location>
</feature>
<evidence type="ECO:0000259" key="2">
    <source>
        <dbReference type="Pfam" id="PF09361"/>
    </source>
</evidence>
<feature type="region of interest" description="Disordered" evidence="1">
    <location>
        <begin position="1"/>
        <end position="34"/>
    </location>
</feature>
<dbReference type="Pfam" id="PF09361">
    <property type="entry name" value="Phasin_2"/>
    <property type="match status" value="1"/>
</dbReference>
<protein>
    <recommendedName>
        <fullName evidence="2">Phasin domain-containing protein</fullName>
    </recommendedName>
</protein>
<keyword evidence="4" id="KW-1185">Reference proteome</keyword>
<accession>A0ABU0MG54</accession>
<reference evidence="3 4" key="1">
    <citation type="submission" date="2023-07" db="EMBL/GenBank/DDBJ databases">
        <title>Genomic Encyclopedia of Type Strains, Phase IV (KMG-IV): sequencing the most valuable type-strain genomes for metagenomic binning, comparative biology and taxonomic classification.</title>
        <authorList>
            <person name="Goeker M."/>
        </authorList>
    </citation>
    <scope>NUCLEOTIDE SEQUENCE [LARGE SCALE GENOMIC DNA]</scope>
    <source>
        <strain evidence="3 4">DSM 19922</strain>
    </source>
</reference>
<gene>
    <name evidence="3" type="ORF">QO018_001262</name>
</gene>
<name>A0ABU0MG54_9PROT</name>
<dbReference type="EMBL" id="JAUSVU010000003">
    <property type="protein sequence ID" value="MDQ0532418.1"/>
    <property type="molecule type" value="Genomic_DNA"/>
</dbReference>
<comment type="caution">
    <text evidence="3">The sequence shown here is derived from an EMBL/GenBank/DDBJ whole genome shotgun (WGS) entry which is preliminary data.</text>
</comment>
<evidence type="ECO:0000256" key="1">
    <source>
        <dbReference type="SAM" id="MobiDB-lite"/>
    </source>
</evidence>
<evidence type="ECO:0000313" key="4">
    <source>
        <dbReference type="Proteomes" id="UP001244552"/>
    </source>
</evidence>